<feature type="domain" description="Serine hydrolase" evidence="2">
    <location>
        <begin position="65"/>
        <end position="205"/>
    </location>
</feature>
<dbReference type="AlphaFoldDB" id="A0A7S0R2A9"/>
<reference evidence="3" key="1">
    <citation type="submission" date="2021-01" db="EMBL/GenBank/DDBJ databases">
        <authorList>
            <person name="Corre E."/>
            <person name="Pelletier E."/>
            <person name="Niang G."/>
            <person name="Scheremetjew M."/>
            <person name="Finn R."/>
            <person name="Kale V."/>
            <person name="Holt S."/>
            <person name="Cochrane G."/>
            <person name="Meng A."/>
            <person name="Brown T."/>
            <person name="Cohen L."/>
        </authorList>
    </citation>
    <scope>NUCLEOTIDE SEQUENCE</scope>
    <source>
        <strain evidence="3">CCMP722</strain>
    </source>
</reference>
<proteinExistence type="predicted"/>
<dbReference type="SUPFAM" id="SSF53474">
    <property type="entry name" value="alpha/beta-Hydrolases"/>
    <property type="match status" value="1"/>
</dbReference>
<gene>
    <name evidence="3" type="ORF">POBO1169_LOCUS8037</name>
</gene>
<dbReference type="GO" id="GO:0005634">
    <property type="term" value="C:nucleus"/>
    <property type="evidence" value="ECO:0007669"/>
    <property type="project" value="TreeGrafter"/>
</dbReference>
<dbReference type="Gene3D" id="3.40.50.1820">
    <property type="entry name" value="alpha/beta hydrolase"/>
    <property type="match status" value="1"/>
</dbReference>
<dbReference type="GO" id="GO:0005737">
    <property type="term" value="C:cytoplasm"/>
    <property type="evidence" value="ECO:0007669"/>
    <property type="project" value="TreeGrafter"/>
</dbReference>
<dbReference type="EMBL" id="HBFA01015607">
    <property type="protein sequence ID" value="CAD8665094.1"/>
    <property type="molecule type" value="Transcribed_RNA"/>
</dbReference>
<evidence type="ECO:0000259" key="2">
    <source>
        <dbReference type="Pfam" id="PF03959"/>
    </source>
</evidence>
<dbReference type="PANTHER" id="PTHR48070:SF6">
    <property type="entry name" value="ESTERASE OVCA2"/>
    <property type="match status" value="1"/>
</dbReference>
<name>A0A7S0R2A9_9CHLO</name>
<dbReference type="InterPro" id="IPR005645">
    <property type="entry name" value="FSH-like_dom"/>
</dbReference>
<evidence type="ECO:0000313" key="3">
    <source>
        <dbReference type="EMBL" id="CAD8665094.1"/>
    </source>
</evidence>
<keyword evidence="1" id="KW-0378">Hydrolase</keyword>
<organism evidence="3">
    <name type="scientific">Pyramimonas obovata</name>
    <dbReference type="NCBI Taxonomy" id="1411642"/>
    <lineage>
        <taxon>Eukaryota</taxon>
        <taxon>Viridiplantae</taxon>
        <taxon>Chlorophyta</taxon>
        <taxon>Pyramimonadophyceae</taxon>
        <taxon>Pyramimonadales</taxon>
        <taxon>Pyramimonadaceae</taxon>
        <taxon>Pyramimonas</taxon>
        <taxon>Pyramimonas incertae sedis</taxon>
    </lineage>
</organism>
<dbReference type="GO" id="GO:0016787">
    <property type="term" value="F:hydrolase activity"/>
    <property type="evidence" value="ECO:0007669"/>
    <property type="project" value="UniProtKB-KW"/>
</dbReference>
<accession>A0A7S0R2A9</accession>
<sequence length="225" mass="26116">MVLFQTRPQQIFSRTSAQLLSQDRFASCSRNSLSRVRKTKALVFATNRHQAPLSTGAVETTMPKEKLRILCLHGFRTSGRILQTLFRRSNFEQVFEDHAELVFVNAPYQCNEEEQSRIPAVLQTMFPGPYHEWWNAQEDLTYLRWEASAEYLRRYMCEHGPFDGVLGFSQGGSMASVVHLLQQEVSRQRTRPRDRVRVREGSFGPRRFRASGFRLPCSRRGQPTE</sequence>
<dbReference type="Pfam" id="PF03959">
    <property type="entry name" value="FSH1"/>
    <property type="match status" value="1"/>
</dbReference>
<dbReference type="InterPro" id="IPR029058">
    <property type="entry name" value="AB_hydrolase_fold"/>
</dbReference>
<dbReference type="PANTHER" id="PTHR48070">
    <property type="entry name" value="ESTERASE OVCA2"/>
    <property type="match status" value="1"/>
</dbReference>
<dbReference type="InterPro" id="IPR050593">
    <property type="entry name" value="LovG"/>
</dbReference>
<protein>
    <recommendedName>
        <fullName evidence="2">Serine hydrolase domain-containing protein</fullName>
    </recommendedName>
</protein>
<evidence type="ECO:0000256" key="1">
    <source>
        <dbReference type="ARBA" id="ARBA00022801"/>
    </source>
</evidence>